<accession>A0AAN7AN31</accession>
<comment type="caution">
    <text evidence="2">The sequence shown here is derived from an EMBL/GenBank/DDBJ whole genome shotgun (WGS) entry which is preliminary data.</text>
</comment>
<feature type="compositionally biased region" description="Low complexity" evidence="1">
    <location>
        <begin position="141"/>
        <end position="159"/>
    </location>
</feature>
<reference evidence="2" key="2">
    <citation type="submission" date="2023-05" db="EMBL/GenBank/DDBJ databases">
        <authorList>
            <consortium name="Lawrence Berkeley National Laboratory"/>
            <person name="Steindorff A."/>
            <person name="Hensen N."/>
            <person name="Bonometti L."/>
            <person name="Westerberg I."/>
            <person name="Brannstrom I.O."/>
            <person name="Guillou S."/>
            <person name="Cros-Aarteil S."/>
            <person name="Calhoun S."/>
            <person name="Haridas S."/>
            <person name="Kuo A."/>
            <person name="Mondo S."/>
            <person name="Pangilinan J."/>
            <person name="Riley R."/>
            <person name="Labutti K."/>
            <person name="Andreopoulos B."/>
            <person name="Lipzen A."/>
            <person name="Chen C."/>
            <person name="Yanf M."/>
            <person name="Daum C."/>
            <person name="Ng V."/>
            <person name="Clum A."/>
            <person name="Ohm R."/>
            <person name="Martin F."/>
            <person name="Silar P."/>
            <person name="Natvig D."/>
            <person name="Lalanne C."/>
            <person name="Gautier V."/>
            <person name="Ament-Velasquez S.L."/>
            <person name="Kruys A."/>
            <person name="Hutchinson M.I."/>
            <person name="Powell A.J."/>
            <person name="Barry K."/>
            <person name="Miller A.N."/>
            <person name="Grigoriev I.V."/>
            <person name="Debuchy R."/>
            <person name="Gladieux P."/>
            <person name="Thoren M.H."/>
            <person name="Johannesson H."/>
        </authorList>
    </citation>
    <scope>NUCLEOTIDE SEQUENCE</scope>
    <source>
        <strain evidence="2">PSN309</strain>
    </source>
</reference>
<feature type="compositionally biased region" description="Polar residues" evidence="1">
    <location>
        <begin position="125"/>
        <end position="136"/>
    </location>
</feature>
<dbReference type="EMBL" id="MU864359">
    <property type="protein sequence ID" value="KAK4191470.1"/>
    <property type="molecule type" value="Genomic_DNA"/>
</dbReference>
<gene>
    <name evidence="2" type="ORF">QBC35DRAFT_448391</name>
</gene>
<reference evidence="2" key="1">
    <citation type="journal article" date="2023" name="Mol. Phylogenet. Evol.">
        <title>Genome-scale phylogeny and comparative genomics of the fungal order Sordariales.</title>
        <authorList>
            <person name="Hensen N."/>
            <person name="Bonometti L."/>
            <person name="Westerberg I."/>
            <person name="Brannstrom I.O."/>
            <person name="Guillou S."/>
            <person name="Cros-Aarteil S."/>
            <person name="Calhoun S."/>
            <person name="Haridas S."/>
            <person name="Kuo A."/>
            <person name="Mondo S."/>
            <person name="Pangilinan J."/>
            <person name="Riley R."/>
            <person name="LaButti K."/>
            <person name="Andreopoulos B."/>
            <person name="Lipzen A."/>
            <person name="Chen C."/>
            <person name="Yan M."/>
            <person name="Daum C."/>
            <person name="Ng V."/>
            <person name="Clum A."/>
            <person name="Steindorff A."/>
            <person name="Ohm R.A."/>
            <person name="Martin F."/>
            <person name="Silar P."/>
            <person name="Natvig D.O."/>
            <person name="Lalanne C."/>
            <person name="Gautier V."/>
            <person name="Ament-Velasquez S.L."/>
            <person name="Kruys A."/>
            <person name="Hutchinson M.I."/>
            <person name="Powell A.J."/>
            <person name="Barry K."/>
            <person name="Miller A.N."/>
            <person name="Grigoriev I.V."/>
            <person name="Debuchy R."/>
            <person name="Gladieux P."/>
            <person name="Hiltunen Thoren M."/>
            <person name="Johannesson H."/>
        </authorList>
    </citation>
    <scope>NUCLEOTIDE SEQUENCE</scope>
    <source>
        <strain evidence="2">PSN309</strain>
    </source>
</reference>
<sequence length="256" mass="27669">MSGGVTSSFVPNPLLPPLPPSTSSTSLQPIIDDAVVVQEPERYVFEPFPSEDLIKSSDDGGNGNTEDTETDKVTGTMKSLHKQFQDPQGSEQEIDHNEDAEVEASDPQSGGNEGEGNKEDERGNVSTGTALVSTNPVGIGPSASNTAPAPAPAVPHSAPGPARIAPRLEKKWKCLLPGCENSDRRDKDSLVKHLKKLHNRTKMYQCIKEGCPETGDNGYGTLKELCDHWDDDHRESLTGDEELDSFIYIDMDIGVE</sequence>
<evidence type="ECO:0000313" key="2">
    <source>
        <dbReference type="EMBL" id="KAK4191470.1"/>
    </source>
</evidence>
<evidence type="ECO:0000256" key="1">
    <source>
        <dbReference type="SAM" id="MobiDB-lite"/>
    </source>
</evidence>
<dbReference type="Proteomes" id="UP001302126">
    <property type="component" value="Unassembled WGS sequence"/>
</dbReference>
<protein>
    <submittedName>
        <fullName evidence="2">Uncharacterized protein</fullName>
    </submittedName>
</protein>
<dbReference type="AlphaFoldDB" id="A0AAN7AN31"/>
<organism evidence="2 3">
    <name type="scientific">Podospora australis</name>
    <dbReference type="NCBI Taxonomy" id="1536484"/>
    <lineage>
        <taxon>Eukaryota</taxon>
        <taxon>Fungi</taxon>
        <taxon>Dikarya</taxon>
        <taxon>Ascomycota</taxon>
        <taxon>Pezizomycotina</taxon>
        <taxon>Sordariomycetes</taxon>
        <taxon>Sordariomycetidae</taxon>
        <taxon>Sordariales</taxon>
        <taxon>Podosporaceae</taxon>
        <taxon>Podospora</taxon>
    </lineage>
</organism>
<feature type="region of interest" description="Disordered" evidence="1">
    <location>
        <begin position="1"/>
        <end position="26"/>
    </location>
</feature>
<feature type="compositionally biased region" description="Polar residues" evidence="1">
    <location>
        <begin position="1"/>
        <end position="10"/>
    </location>
</feature>
<feature type="region of interest" description="Disordered" evidence="1">
    <location>
        <begin position="42"/>
        <end position="159"/>
    </location>
</feature>
<name>A0AAN7AN31_9PEZI</name>
<proteinExistence type="predicted"/>
<keyword evidence="3" id="KW-1185">Reference proteome</keyword>
<evidence type="ECO:0000313" key="3">
    <source>
        <dbReference type="Proteomes" id="UP001302126"/>
    </source>
</evidence>